<sequence length="511" mass="56726">MAFKDDTIKELVHQLRGQQSAINLLIQTAQMRSISDIKQLLKDNAIVLERVARGTRSLRSSRPQLNAPKSTLTYSQSVHCSSTEETGSSIDLRTEFEFDDLVVNSRVYRRALQAAWRAQPRAPGVSVRSKFLEGDGDGELDGGIDRLRAAKCKNEAGRDFIDVTNTYCLESPSNGSQVGNPKDLKVIDRIQDESPNDEVHSSRVDVLRYSMNNSTESTKRARAAEEPRIIVPAAKSSTDADESECTPSARIQERRVKTLLTRLLRPISTETKPRQRRTCAVNQEGKYAKSHVKLTADDDVCLRRRRIAASLKLEGDVDSHEVSVRTITAHESILIQLVDHGLGTELLDVLSEVLQYVPSIRTLWTNLSSLRQRLATFSDYISTNGGSEAARAVPDIVEEVLSLVRNIHAAIKDFSGLGLAGSMDSKLIENISQEVQGSVRAVQALADKVATLVPKDFENEFRTFQRLKFFVSRVIELSKVRGLLGSFGRPSGIGMNMQSRWEGRPALIDAL</sequence>
<protein>
    <submittedName>
        <fullName evidence="2">Uncharacterized protein</fullName>
    </submittedName>
</protein>
<gene>
    <name evidence="2" type="ORF">NA57DRAFT_79517</name>
</gene>
<accession>A0A9P4IB37</accession>
<evidence type="ECO:0000313" key="3">
    <source>
        <dbReference type="Proteomes" id="UP000799772"/>
    </source>
</evidence>
<dbReference type="EMBL" id="ML978132">
    <property type="protein sequence ID" value="KAF2095026.1"/>
    <property type="molecule type" value="Genomic_DNA"/>
</dbReference>
<dbReference type="AlphaFoldDB" id="A0A9P4IB37"/>
<evidence type="ECO:0000256" key="1">
    <source>
        <dbReference type="SAM" id="MobiDB-lite"/>
    </source>
</evidence>
<name>A0A9P4IB37_9PEZI</name>
<proteinExistence type="predicted"/>
<dbReference type="OrthoDB" id="5365701at2759"/>
<feature type="region of interest" description="Disordered" evidence="1">
    <location>
        <begin position="57"/>
        <end position="78"/>
    </location>
</feature>
<comment type="caution">
    <text evidence="2">The sequence shown here is derived from an EMBL/GenBank/DDBJ whole genome shotgun (WGS) entry which is preliminary data.</text>
</comment>
<reference evidence="2" key="1">
    <citation type="journal article" date="2020" name="Stud. Mycol.">
        <title>101 Dothideomycetes genomes: a test case for predicting lifestyles and emergence of pathogens.</title>
        <authorList>
            <person name="Haridas S."/>
            <person name="Albert R."/>
            <person name="Binder M."/>
            <person name="Bloem J."/>
            <person name="Labutti K."/>
            <person name="Salamov A."/>
            <person name="Andreopoulos B."/>
            <person name="Baker S."/>
            <person name="Barry K."/>
            <person name="Bills G."/>
            <person name="Bluhm B."/>
            <person name="Cannon C."/>
            <person name="Castanera R."/>
            <person name="Culley D."/>
            <person name="Daum C."/>
            <person name="Ezra D."/>
            <person name="Gonzalez J."/>
            <person name="Henrissat B."/>
            <person name="Kuo A."/>
            <person name="Liang C."/>
            <person name="Lipzen A."/>
            <person name="Lutzoni F."/>
            <person name="Magnuson J."/>
            <person name="Mondo S."/>
            <person name="Nolan M."/>
            <person name="Ohm R."/>
            <person name="Pangilinan J."/>
            <person name="Park H.-J."/>
            <person name="Ramirez L."/>
            <person name="Alfaro M."/>
            <person name="Sun H."/>
            <person name="Tritt A."/>
            <person name="Yoshinaga Y."/>
            <person name="Zwiers L.-H."/>
            <person name="Turgeon B."/>
            <person name="Goodwin S."/>
            <person name="Spatafora J."/>
            <person name="Crous P."/>
            <person name="Grigoriev I."/>
        </authorList>
    </citation>
    <scope>NUCLEOTIDE SEQUENCE</scope>
    <source>
        <strain evidence="2">CBS 133067</strain>
    </source>
</reference>
<evidence type="ECO:0000313" key="2">
    <source>
        <dbReference type="EMBL" id="KAF2095026.1"/>
    </source>
</evidence>
<dbReference type="Proteomes" id="UP000799772">
    <property type="component" value="Unassembled WGS sequence"/>
</dbReference>
<organism evidence="2 3">
    <name type="scientific">Rhizodiscina lignyota</name>
    <dbReference type="NCBI Taxonomy" id="1504668"/>
    <lineage>
        <taxon>Eukaryota</taxon>
        <taxon>Fungi</taxon>
        <taxon>Dikarya</taxon>
        <taxon>Ascomycota</taxon>
        <taxon>Pezizomycotina</taxon>
        <taxon>Dothideomycetes</taxon>
        <taxon>Pleosporomycetidae</taxon>
        <taxon>Aulographales</taxon>
        <taxon>Rhizodiscinaceae</taxon>
        <taxon>Rhizodiscina</taxon>
    </lineage>
</organism>
<keyword evidence="3" id="KW-1185">Reference proteome</keyword>